<evidence type="ECO:0000313" key="2">
    <source>
        <dbReference type="Proteomes" id="UP001622950"/>
    </source>
</evidence>
<evidence type="ECO:0000313" key="1">
    <source>
        <dbReference type="EMBL" id="MFK9079421.1"/>
    </source>
</evidence>
<keyword evidence="2" id="KW-1185">Reference proteome</keyword>
<gene>
    <name evidence="1" type="ORF">ACJEBM_01835</name>
</gene>
<protein>
    <submittedName>
        <fullName evidence="1">Uncharacterized protein</fullName>
    </submittedName>
</protein>
<comment type="caution">
    <text evidence="1">The sequence shown here is derived from an EMBL/GenBank/DDBJ whole genome shotgun (WGS) entry which is preliminary data.</text>
</comment>
<organism evidence="1 2">
    <name type="scientific">Pseudomonas neuropathica</name>
    <dbReference type="NCBI Taxonomy" id="2730425"/>
    <lineage>
        <taxon>Bacteria</taxon>
        <taxon>Pseudomonadati</taxon>
        <taxon>Pseudomonadota</taxon>
        <taxon>Gammaproteobacteria</taxon>
        <taxon>Pseudomonadales</taxon>
        <taxon>Pseudomonadaceae</taxon>
        <taxon>Pseudomonas</taxon>
    </lineage>
</organism>
<dbReference type="EMBL" id="JBJHQE010000002">
    <property type="protein sequence ID" value="MFK9079421.1"/>
    <property type="molecule type" value="Genomic_DNA"/>
</dbReference>
<reference evidence="1" key="1">
    <citation type="submission" date="2024-11" db="EMBL/GenBank/DDBJ databases">
        <authorList>
            <person name="Lucas J.A."/>
        </authorList>
    </citation>
    <scope>NUCLEOTIDE SEQUENCE</scope>
    <source>
        <strain evidence="1">Z 8.8</strain>
    </source>
</reference>
<name>A0ACC7MLN4_9PSED</name>
<accession>A0ACC7MLN4</accession>
<proteinExistence type="predicted"/>
<sequence length="151" mass="17329">MINGVLNNVYAKTMSSLNNVDYYYYHANGSIAVDARKRMISYLKVLPTMEIVSPVIFKTSDIIEYYFYDPGMTTTKYYGRDLAIAQETLTDNLKAIAERVEERGLHMKINDLQNPKIVMSMKEKDSDHWTLILRKLIDGSLEPTNSPILIP</sequence>
<dbReference type="Proteomes" id="UP001622950">
    <property type="component" value="Unassembled WGS sequence"/>
</dbReference>